<dbReference type="GO" id="GO:0043065">
    <property type="term" value="P:positive regulation of apoptotic process"/>
    <property type="evidence" value="ECO:0007669"/>
    <property type="project" value="TreeGrafter"/>
</dbReference>
<feature type="domain" description="Protein kinase" evidence="6">
    <location>
        <begin position="1"/>
        <end position="191"/>
    </location>
</feature>
<dbReference type="GO" id="GO:0005524">
    <property type="term" value="F:ATP binding"/>
    <property type="evidence" value="ECO:0007669"/>
    <property type="project" value="UniProtKB-KW"/>
</dbReference>
<dbReference type="SUPFAM" id="SSF56112">
    <property type="entry name" value="Protein kinase-like (PK-like)"/>
    <property type="match status" value="1"/>
</dbReference>
<dbReference type="Pfam" id="PF00069">
    <property type="entry name" value="Pkinase"/>
    <property type="match status" value="1"/>
</dbReference>
<dbReference type="PANTHER" id="PTHR24342">
    <property type="entry name" value="SERINE/THREONINE-PROTEIN KINASE 17"/>
    <property type="match status" value="1"/>
</dbReference>
<reference evidence="7 9" key="2">
    <citation type="submission" date="2018-11" db="EMBL/GenBank/DDBJ databases">
        <authorList>
            <consortium name="Pathogen Informatics"/>
        </authorList>
    </citation>
    <scope>NUCLEOTIDE SEQUENCE [LARGE SCALE GENOMIC DNA]</scope>
</reference>
<dbReference type="EMBL" id="UYYG01001161">
    <property type="protein sequence ID" value="VDN57596.1"/>
    <property type="molecule type" value="Genomic_DNA"/>
</dbReference>
<dbReference type="Proteomes" id="UP000274756">
    <property type="component" value="Unassembled WGS sequence"/>
</dbReference>
<keyword evidence="9" id="KW-1185">Reference proteome</keyword>
<sequence>MGPIMTGLIPFSSVNCTLLDELVASPSSTRKTGEQQVRIFVKQLLNALKCMHDKKIAHLDLRPEVILLQDDHLRLADFGRSRPLTKGKVTTDITGSPEFLSPEIASGASATLASDLWSVGTLVYILLSGISPFLGDNDNQTLRKVILGKYLLDCDEFSKVSSEAKDFISRLLILNPKGRLTVDEALMHPWISDDQLSEAKLTSECLREFKYRHKWHERRVFVQQTPSELTLNAAQVRNLCL</sequence>
<gene>
    <name evidence="7" type="ORF">DME_LOCUS7569</name>
</gene>
<evidence type="ECO:0000313" key="7">
    <source>
        <dbReference type="EMBL" id="VDN57596.1"/>
    </source>
</evidence>
<evidence type="ECO:0000256" key="5">
    <source>
        <dbReference type="ARBA" id="ARBA00022840"/>
    </source>
</evidence>
<proteinExistence type="predicted"/>
<organism evidence="8 10">
    <name type="scientific">Dracunculus medinensis</name>
    <name type="common">Guinea worm</name>
    <dbReference type="NCBI Taxonomy" id="318479"/>
    <lineage>
        <taxon>Eukaryota</taxon>
        <taxon>Metazoa</taxon>
        <taxon>Ecdysozoa</taxon>
        <taxon>Nematoda</taxon>
        <taxon>Chromadorea</taxon>
        <taxon>Rhabditida</taxon>
        <taxon>Spirurina</taxon>
        <taxon>Dracunculoidea</taxon>
        <taxon>Dracunculidae</taxon>
        <taxon>Dracunculus</taxon>
    </lineage>
</organism>
<evidence type="ECO:0000313" key="8">
    <source>
        <dbReference type="Proteomes" id="UP000038040"/>
    </source>
</evidence>
<evidence type="ECO:0000256" key="1">
    <source>
        <dbReference type="ARBA" id="ARBA00022527"/>
    </source>
</evidence>
<dbReference type="GO" id="GO:0035556">
    <property type="term" value="P:intracellular signal transduction"/>
    <property type="evidence" value="ECO:0007669"/>
    <property type="project" value="TreeGrafter"/>
</dbReference>
<keyword evidence="3" id="KW-0547">Nucleotide-binding</keyword>
<reference evidence="10" key="1">
    <citation type="submission" date="2017-02" db="UniProtKB">
        <authorList>
            <consortium name="WormBaseParasite"/>
        </authorList>
    </citation>
    <scope>IDENTIFICATION</scope>
</reference>
<evidence type="ECO:0000313" key="10">
    <source>
        <dbReference type="WBParaSite" id="DME_0000356401-mRNA-1"/>
    </source>
</evidence>
<name>A0A0N4U922_DRAME</name>
<dbReference type="Proteomes" id="UP000038040">
    <property type="component" value="Unplaced"/>
</dbReference>
<dbReference type="OrthoDB" id="6070751at2759"/>
<evidence type="ECO:0000256" key="3">
    <source>
        <dbReference type="ARBA" id="ARBA00022741"/>
    </source>
</evidence>
<evidence type="ECO:0000256" key="2">
    <source>
        <dbReference type="ARBA" id="ARBA00022679"/>
    </source>
</evidence>
<keyword evidence="5" id="KW-0067">ATP-binding</keyword>
<dbReference type="InterPro" id="IPR011009">
    <property type="entry name" value="Kinase-like_dom_sf"/>
</dbReference>
<evidence type="ECO:0000313" key="9">
    <source>
        <dbReference type="Proteomes" id="UP000274756"/>
    </source>
</evidence>
<keyword evidence="2" id="KW-0808">Transferase</keyword>
<evidence type="ECO:0000256" key="4">
    <source>
        <dbReference type="ARBA" id="ARBA00022777"/>
    </source>
</evidence>
<keyword evidence="4" id="KW-0418">Kinase</keyword>
<dbReference type="SMART" id="SM00220">
    <property type="entry name" value="S_TKc"/>
    <property type="match status" value="1"/>
</dbReference>
<dbReference type="AlphaFoldDB" id="A0A0N4U922"/>
<keyword evidence="1" id="KW-0723">Serine/threonine-protein kinase</keyword>
<dbReference type="GO" id="GO:0004674">
    <property type="term" value="F:protein serine/threonine kinase activity"/>
    <property type="evidence" value="ECO:0007669"/>
    <property type="project" value="UniProtKB-KW"/>
</dbReference>
<dbReference type="InterPro" id="IPR000719">
    <property type="entry name" value="Prot_kinase_dom"/>
</dbReference>
<protein>
    <submittedName>
        <fullName evidence="10">Protein kinase domain-containing protein</fullName>
    </submittedName>
</protein>
<dbReference type="STRING" id="318479.A0A0N4U922"/>
<accession>A0A0N4U922</accession>
<dbReference type="Gene3D" id="1.10.510.10">
    <property type="entry name" value="Transferase(Phosphotransferase) domain 1"/>
    <property type="match status" value="1"/>
</dbReference>
<evidence type="ECO:0000259" key="6">
    <source>
        <dbReference type="PROSITE" id="PS50011"/>
    </source>
</evidence>
<dbReference type="WBParaSite" id="DME_0000356401-mRNA-1">
    <property type="protein sequence ID" value="DME_0000356401-mRNA-1"/>
    <property type="gene ID" value="DME_0000356401"/>
</dbReference>
<dbReference type="PROSITE" id="PS50011">
    <property type="entry name" value="PROTEIN_KINASE_DOM"/>
    <property type="match status" value="1"/>
</dbReference>
<dbReference type="PANTHER" id="PTHR24342:SF14">
    <property type="entry name" value="DEATH-ASSOCIATED PROTEIN KINASE DAPK-1"/>
    <property type="match status" value="1"/>
</dbReference>
<dbReference type="GO" id="GO:0005634">
    <property type="term" value="C:nucleus"/>
    <property type="evidence" value="ECO:0007669"/>
    <property type="project" value="TreeGrafter"/>
</dbReference>